<dbReference type="Pfam" id="PF00005">
    <property type="entry name" value="ABC_tran"/>
    <property type="match status" value="1"/>
</dbReference>
<dbReference type="GO" id="GO:0005524">
    <property type="term" value="F:ATP binding"/>
    <property type="evidence" value="ECO:0007669"/>
    <property type="project" value="UniProtKB-KW"/>
</dbReference>
<dbReference type="CDD" id="cd03235">
    <property type="entry name" value="ABC_Metallic_Cations"/>
    <property type="match status" value="1"/>
</dbReference>
<dbReference type="InterPro" id="IPR003439">
    <property type="entry name" value="ABC_transporter-like_ATP-bd"/>
</dbReference>
<protein>
    <submittedName>
        <fullName evidence="6">ABC transporter</fullName>
    </submittedName>
</protein>
<evidence type="ECO:0000256" key="4">
    <source>
        <dbReference type="ARBA" id="ARBA00022840"/>
    </source>
</evidence>
<comment type="similarity">
    <text evidence="1">Belongs to the ABC transporter superfamily.</text>
</comment>
<dbReference type="InterPro" id="IPR050153">
    <property type="entry name" value="Metal_Ion_Import_ABC"/>
</dbReference>
<dbReference type="FunFam" id="3.40.50.300:FF:000134">
    <property type="entry name" value="Iron-enterobactin ABC transporter ATP-binding protein"/>
    <property type="match status" value="1"/>
</dbReference>
<dbReference type="InterPro" id="IPR017871">
    <property type="entry name" value="ABC_transporter-like_CS"/>
</dbReference>
<sequence length="255" mass="27176">MTTTPAIEVTDLSVAYGETPALVDVDVTIPWGTVCGLVGINGSGKSTLLKAVMGVVRPDTGGIRIDGGTPARARRRGTVGYVPQAEDVDWAFPISVGDVVMMGRYGFLGPTRRSRRADREAVAHALDRVGLGDLADRQIGRLSGGQRKRAFVARALAQDARILLLDEPFAGVDTRTQQSLTALFRDLAAEGRSVVVSTHDLAGLADLCDEAVLLARRVIVHGSPAEVLRPDNLIRAFGVDVLDRDGARTEGEDPR</sequence>
<comment type="caution">
    <text evidence="6">The sequence shown here is derived from an EMBL/GenBank/DDBJ whole genome shotgun (WGS) entry which is preliminary data.</text>
</comment>
<dbReference type="GO" id="GO:0016887">
    <property type="term" value="F:ATP hydrolysis activity"/>
    <property type="evidence" value="ECO:0007669"/>
    <property type="project" value="InterPro"/>
</dbReference>
<dbReference type="PANTHER" id="PTHR42734:SF5">
    <property type="entry name" value="IRON TRANSPORT SYSTEM ATP-BINDING PROTEIN HI_0361-RELATED"/>
    <property type="match status" value="1"/>
</dbReference>
<dbReference type="KEGG" id="mcw:A8L33_02715"/>
<accession>A0A0M9VM56</accession>
<gene>
    <name evidence="6" type="ORF">XI38_03485</name>
</gene>
<keyword evidence="2" id="KW-0813">Transport</keyword>
<dbReference type="PROSITE" id="PS00211">
    <property type="entry name" value="ABC_TRANSPORTER_1"/>
    <property type="match status" value="1"/>
</dbReference>
<keyword evidence="7" id="KW-1185">Reference proteome</keyword>
<feature type="domain" description="ABC transporter" evidence="5">
    <location>
        <begin position="7"/>
        <end position="241"/>
    </location>
</feature>
<dbReference type="RefSeq" id="WP_053546937.1">
    <property type="nucleotide sequence ID" value="NZ_JAHWXH010000001.1"/>
</dbReference>
<organism evidence="6 7">
    <name type="scientific">Microbacterium aurantiacum</name>
    <dbReference type="NCBI Taxonomy" id="162393"/>
    <lineage>
        <taxon>Bacteria</taxon>
        <taxon>Bacillati</taxon>
        <taxon>Actinomycetota</taxon>
        <taxon>Actinomycetes</taxon>
        <taxon>Micrococcales</taxon>
        <taxon>Microbacteriaceae</taxon>
        <taxon>Microbacterium</taxon>
    </lineage>
</organism>
<dbReference type="EMBL" id="LAVO01000003">
    <property type="protein sequence ID" value="KOS11632.1"/>
    <property type="molecule type" value="Genomic_DNA"/>
</dbReference>
<name>A0A0M9VM56_9MICO</name>
<dbReference type="SUPFAM" id="SSF52540">
    <property type="entry name" value="P-loop containing nucleoside triphosphate hydrolases"/>
    <property type="match status" value="1"/>
</dbReference>
<evidence type="ECO:0000256" key="2">
    <source>
        <dbReference type="ARBA" id="ARBA00022448"/>
    </source>
</evidence>
<keyword evidence="4" id="KW-0067">ATP-binding</keyword>
<dbReference type="OrthoDB" id="5296765at2"/>
<evidence type="ECO:0000313" key="6">
    <source>
        <dbReference type="EMBL" id="KOS11632.1"/>
    </source>
</evidence>
<dbReference type="Gene3D" id="3.40.50.300">
    <property type="entry name" value="P-loop containing nucleotide triphosphate hydrolases"/>
    <property type="match status" value="1"/>
</dbReference>
<dbReference type="InterPro" id="IPR003593">
    <property type="entry name" value="AAA+_ATPase"/>
</dbReference>
<dbReference type="InterPro" id="IPR027417">
    <property type="entry name" value="P-loop_NTPase"/>
</dbReference>
<dbReference type="AlphaFoldDB" id="A0A0M9VM56"/>
<evidence type="ECO:0000256" key="1">
    <source>
        <dbReference type="ARBA" id="ARBA00005417"/>
    </source>
</evidence>
<keyword evidence="3" id="KW-0547">Nucleotide-binding</keyword>
<dbReference type="SMART" id="SM00382">
    <property type="entry name" value="AAA"/>
    <property type="match status" value="1"/>
</dbReference>
<evidence type="ECO:0000259" key="5">
    <source>
        <dbReference type="PROSITE" id="PS50893"/>
    </source>
</evidence>
<dbReference type="Proteomes" id="UP000037737">
    <property type="component" value="Unassembled WGS sequence"/>
</dbReference>
<dbReference type="PANTHER" id="PTHR42734">
    <property type="entry name" value="METAL TRANSPORT SYSTEM ATP-BINDING PROTEIN TM_0124-RELATED"/>
    <property type="match status" value="1"/>
</dbReference>
<dbReference type="PATRIC" id="fig|84292.3.peg.725"/>
<dbReference type="PROSITE" id="PS50893">
    <property type="entry name" value="ABC_TRANSPORTER_2"/>
    <property type="match status" value="1"/>
</dbReference>
<evidence type="ECO:0000256" key="3">
    <source>
        <dbReference type="ARBA" id="ARBA00022741"/>
    </source>
</evidence>
<reference evidence="6" key="1">
    <citation type="submission" date="2015-04" db="EMBL/GenBank/DDBJ databases">
        <title>Complete genome sequence of Microbacterium chocolatum SIT 101, a bacterium enantioselectively hydrolyzing mesomeric diesters.</title>
        <authorList>
            <person name="Li X."/>
            <person name="Xu Y."/>
        </authorList>
    </citation>
    <scope>NUCLEOTIDE SEQUENCE [LARGE SCALE GENOMIC DNA]</scope>
    <source>
        <strain evidence="6">SIT 101</strain>
    </source>
</reference>
<evidence type="ECO:0000313" key="7">
    <source>
        <dbReference type="Proteomes" id="UP000037737"/>
    </source>
</evidence>
<proteinExistence type="inferred from homology"/>